<dbReference type="EMBL" id="CP059693">
    <property type="protein sequence ID" value="WDE13567.1"/>
    <property type="molecule type" value="Genomic_DNA"/>
</dbReference>
<evidence type="ECO:0000313" key="3">
    <source>
        <dbReference type="Proteomes" id="UP001215231"/>
    </source>
</evidence>
<feature type="region of interest" description="Disordered" evidence="1">
    <location>
        <begin position="1"/>
        <end position="31"/>
    </location>
</feature>
<keyword evidence="3" id="KW-1185">Reference proteome</keyword>
<feature type="compositionally biased region" description="Polar residues" evidence="1">
    <location>
        <begin position="1"/>
        <end position="11"/>
    </location>
</feature>
<evidence type="ECO:0000313" key="2">
    <source>
        <dbReference type="EMBL" id="WDE13567.1"/>
    </source>
</evidence>
<name>A0ABY7VJK2_9GAMM</name>
<dbReference type="Proteomes" id="UP001215231">
    <property type="component" value="Chromosome"/>
</dbReference>
<dbReference type="RefSeq" id="WP_274053960.1">
    <property type="nucleotide sequence ID" value="NZ_CP059693.1"/>
</dbReference>
<gene>
    <name evidence="2" type="ORF">H3N35_09100</name>
</gene>
<sequence length="55" mass="6531">MNKHLTNWTKSDQLKQGMFDKRNKQSGQNRQNQIKKLYFQLATGEGHSIQDKIIR</sequence>
<proteinExistence type="predicted"/>
<protein>
    <recommendedName>
        <fullName evidence="4">Transposase</fullName>
    </recommendedName>
</protein>
<accession>A0ABY7VJK2</accession>
<evidence type="ECO:0000256" key="1">
    <source>
        <dbReference type="SAM" id="MobiDB-lite"/>
    </source>
</evidence>
<organism evidence="2 3">
    <name type="scientific">Thalassomonas haliotis</name>
    <dbReference type="NCBI Taxonomy" id="485448"/>
    <lineage>
        <taxon>Bacteria</taxon>
        <taxon>Pseudomonadati</taxon>
        <taxon>Pseudomonadota</taxon>
        <taxon>Gammaproteobacteria</taxon>
        <taxon>Alteromonadales</taxon>
        <taxon>Colwelliaceae</taxon>
        <taxon>Thalassomonas</taxon>
    </lineage>
</organism>
<evidence type="ECO:0008006" key="4">
    <source>
        <dbReference type="Google" id="ProtNLM"/>
    </source>
</evidence>
<reference evidence="2 3" key="1">
    <citation type="journal article" date="2022" name="Mar. Drugs">
        <title>Bioassay-Guided Fractionation Leads to the Detection of Cholic Acid Generated by the Rare Thalassomonas sp.</title>
        <authorList>
            <person name="Pheiffer F."/>
            <person name="Schneider Y.K."/>
            <person name="Hansen E.H."/>
            <person name="Andersen J.H."/>
            <person name="Isaksson J."/>
            <person name="Busche T."/>
            <person name="R C."/>
            <person name="Kalinowski J."/>
            <person name="Zyl L.V."/>
            <person name="Trindade M."/>
        </authorList>
    </citation>
    <scope>NUCLEOTIDE SEQUENCE [LARGE SCALE GENOMIC DNA]</scope>
    <source>
        <strain evidence="2 3">A5K-61T</strain>
    </source>
</reference>